<organism evidence="2 3">
    <name type="scientific">Actinocatenispora sera</name>
    <dbReference type="NCBI Taxonomy" id="390989"/>
    <lineage>
        <taxon>Bacteria</taxon>
        <taxon>Bacillati</taxon>
        <taxon>Actinomycetota</taxon>
        <taxon>Actinomycetes</taxon>
        <taxon>Micromonosporales</taxon>
        <taxon>Micromonosporaceae</taxon>
        <taxon>Actinocatenispora</taxon>
    </lineage>
</organism>
<dbReference type="KEGG" id="aser:Asera_19970"/>
<gene>
    <name evidence="2" type="ORF">Asera_19970</name>
</gene>
<name>A0A810KZJ6_9ACTN</name>
<feature type="region of interest" description="Disordered" evidence="1">
    <location>
        <begin position="60"/>
        <end position="82"/>
    </location>
</feature>
<proteinExistence type="predicted"/>
<keyword evidence="3" id="KW-1185">Reference proteome</keyword>
<sequence>MGDGVQQVYPADLRQAARKVRELATQFAKDRSTFKAGMKKYSMDTIDKVTAERGKRIRGEDYDKSIAEKDGQQHSGATSDWLNPFGRFTEADRLQSHVDDVHLSALKDGKSLTSALHRLSGALDAAADLYEQNEGKNSALSKKMMQQLLTATSSTKA</sequence>
<feature type="compositionally biased region" description="Basic and acidic residues" evidence="1">
    <location>
        <begin position="60"/>
        <end position="72"/>
    </location>
</feature>
<evidence type="ECO:0000313" key="2">
    <source>
        <dbReference type="EMBL" id="BCJ27889.1"/>
    </source>
</evidence>
<dbReference type="RefSeq" id="WP_030446659.1">
    <property type="nucleotide sequence ID" value="NZ_AP023354.1"/>
</dbReference>
<evidence type="ECO:0000313" key="3">
    <source>
        <dbReference type="Proteomes" id="UP000680750"/>
    </source>
</evidence>
<accession>A0A810KZJ6</accession>
<dbReference type="Proteomes" id="UP000680750">
    <property type="component" value="Chromosome"/>
</dbReference>
<reference evidence="2" key="1">
    <citation type="submission" date="2020-08" db="EMBL/GenBank/DDBJ databases">
        <title>Whole genome shotgun sequence of Actinocatenispora sera NBRC 101916.</title>
        <authorList>
            <person name="Komaki H."/>
            <person name="Tamura T."/>
        </authorList>
    </citation>
    <scope>NUCLEOTIDE SEQUENCE</scope>
    <source>
        <strain evidence="2">NBRC 101916</strain>
    </source>
</reference>
<evidence type="ECO:0000256" key="1">
    <source>
        <dbReference type="SAM" id="MobiDB-lite"/>
    </source>
</evidence>
<protein>
    <submittedName>
        <fullName evidence="2">Uncharacterized protein</fullName>
    </submittedName>
</protein>
<dbReference type="AlphaFoldDB" id="A0A810KZJ6"/>
<dbReference type="EMBL" id="AP023354">
    <property type="protein sequence ID" value="BCJ27889.1"/>
    <property type="molecule type" value="Genomic_DNA"/>
</dbReference>